<dbReference type="KEGG" id="vg:10328043"/>
<dbReference type="OrthoDB" id="30039at10239"/>
<name>E3ST22_9CAUD</name>
<protein>
    <submittedName>
        <fullName evidence="1">Uncharacterized protein</fullName>
    </submittedName>
</protein>
<keyword evidence="2" id="KW-1185">Reference proteome</keyword>
<organism evidence="1 2">
    <name type="scientific">Prochlorococcus phage P-HM2</name>
    <dbReference type="NCBI Taxonomy" id="445696"/>
    <lineage>
        <taxon>Viruses</taxon>
        <taxon>Duplodnaviria</taxon>
        <taxon>Heunggongvirae</taxon>
        <taxon>Uroviricota</taxon>
        <taxon>Caudoviricetes</taxon>
        <taxon>Eurybiavirus</taxon>
        <taxon>Eurybiavirus PHM2</taxon>
    </lineage>
</organism>
<reference evidence="1 2" key="1">
    <citation type="journal article" date="2010" name="Environ. Microbiol.">
        <title>Genomic analysis of oceanic cyanobacterial myoviruses compared with T4-like myoviruses from diverse hosts and environments.</title>
        <authorList>
            <person name="Sullivan M.B."/>
            <person name="Huang K.H."/>
            <person name="Ignacio-Espinoza J.C."/>
            <person name="Berlin A.M."/>
            <person name="Kelly L."/>
            <person name="Weigele P.R."/>
            <person name="DeFrancesco A.S."/>
            <person name="Kern S.E."/>
            <person name="Thompson L.R."/>
            <person name="Young S."/>
            <person name="Yandava C."/>
            <person name="Fu R."/>
            <person name="Krastins B."/>
            <person name="Chase M."/>
            <person name="Sarracino D."/>
            <person name="Osburne M.S."/>
            <person name="Henn M.R."/>
            <person name="Chisholm S.W."/>
        </authorList>
    </citation>
    <scope>NUCLEOTIDE SEQUENCE [LARGE SCALE GENOMIC DNA]</scope>
    <source>
        <strain evidence="1">M4-259</strain>
    </source>
</reference>
<dbReference type="EMBL" id="GU075905">
    <property type="protein sequence ID" value="ADO99950.1"/>
    <property type="molecule type" value="Genomic_DNA"/>
</dbReference>
<gene>
    <name evidence="1" type="ORF">PHM2_172</name>
</gene>
<proteinExistence type="predicted"/>
<accession>E3ST22</accession>
<dbReference type="RefSeq" id="YP_004323541.1">
    <property type="nucleotide sequence ID" value="NC_015284.1"/>
</dbReference>
<evidence type="ECO:0000313" key="2">
    <source>
        <dbReference type="Proteomes" id="UP000006538"/>
    </source>
</evidence>
<evidence type="ECO:0000313" key="1">
    <source>
        <dbReference type="EMBL" id="ADO99950.1"/>
    </source>
</evidence>
<sequence>MIHRVKTFTDEDCNKIETIVDNLDKLWVNRSCERRFAFENSIKISRAPFWTLGAVSYLDSTKDPERYDKHRNYLNPVLIKKFNWIYEIICEKLQGELGEPVVIDGFLAHPGFHIFATKTGSVLEPEYLKLFEEPLGSVHVDVQYEEHYDYWHSFKEVDLENTLSFTIPINLPTHGGGLYTWEDVVDPLLFNYTTNDTKLSELESPSVSNLYTKGEMVYFIGHLLHQMMPGTQLQPTDRRVTVQGHGVKCDGTWRLYW</sequence>
<dbReference type="Proteomes" id="UP000006538">
    <property type="component" value="Segment"/>
</dbReference>
<dbReference type="GeneID" id="10328043"/>